<feature type="transmembrane region" description="Helical" evidence="8">
    <location>
        <begin position="782"/>
        <end position="800"/>
    </location>
</feature>
<keyword evidence="4 8" id="KW-0812">Transmembrane</keyword>
<dbReference type="PANTHER" id="PTHR33406:SF6">
    <property type="entry name" value="MEMBRANE PROTEIN YDGH-RELATED"/>
    <property type="match status" value="1"/>
</dbReference>
<organism evidence="10 11">
    <name type="scientific">Microbulbifer thermotolerans</name>
    <dbReference type="NCBI Taxonomy" id="252514"/>
    <lineage>
        <taxon>Bacteria</taxon>
        <taxon>Pseudomonadati</taxon>
        <taxon>Pseudomonadota</taxon>
        <taxon>Gammaproteobacteria</taxon>
        <taxon>Cellvibrionales</taxon>
        <taxon>Microbulbiferaceae</taxon>
        <taxon>Microbulbifer</taxon>
    </lineage>
</organism>
<keyword evidence="5 8" id="KW-1133">Transmembrane helix</keyword>
<evidence type="ECO:0000256" key="6">
    <source>
        <dbReference type="ARBA" id="ARBA00023136"/>
    </source>
</evidence>
<evidence type="ECO:0000313" key="10">
    <source>
        <dbReference type="EMBL" id="MCX2801558.1"/>
    </source>
</evidence>
<feature type="transmembrane region" description="Helical" evidence="8">
    <location>
        <begin position="444"/>
        <end position="464"/>
    </location>
</feature>
<dbReference type="AlphaFoldDB" id="A0AB35HYM3"/>
<feature type="transmembrane region" description="Helical" evidence="8">
    <location>
        <begin position="288"/>
        <end position="308"/>
    </location>
</feature>
<protein>
    <submittedName>
        <fullName evidence="10">MMPL family transporter</fullName>
    </submittedName>
</protein>
<feature type="transmembrane region" description="Helical" evidence="8">
    <location>
        <begin position="390"/>
        <end position="416"/>
    </location>
</feature>
<evidence type="ECO:0000256" key="4">
    <source>
        <dbReference type="ARBA" id="ARBA00022692"/>
    </source>
</evidence>
<dbReference type="PROSITE" id="PS50156">
    <property type="entry name" value="SSD"/>
    <property type="match status" value="1"/>
</dbReference>
<name>A0AB35HYM3_MICTH</name>
<feature type="transmembrane region" description="Helical" evidence="8">
    <location>
        <begin position="683"/>
        <end position="701"/>
    </location>
</feature>
<evidence type="ECO:0000256" key="2">
    <source>
        <dbReference type="ARBA" id="ARBA00010157"/>
    </source>
</evidence>
<dbReference type="GO" id="GO:0022857">
    <property type="term" value="F:transmembrane transporter activity"/>
    <property type="evidence" value="ECO:0007669"/>
    <property type="project" value="InterPro"/>
</dbReference>
<sequence length="860" mass="95165">MLSALKNCYENLVIRRPKTVLLAVLILVVAAALGLPRFKLDASADALTLETDQALDYFREISKRYASGDFLVVTYRYRNGDLFDADSLTTLRRLRDELAQVDGVTGVQTILDVPLLYSPKMSISEISDGLRTLSTPGTDKDLARQEFLSSPIYRDLILSPDGQTTALLASLALDERGIELVRERDALRRKRNAEGLTEAEAARLDEVSEIYLKHRTEQEQRSRARVEEVRGIIDRYKGEAELFLGGVSMISADMIAFIKSDLVVFGVGILLFIIATLLIIFRQARWVLIPLATCVTTAVIMLGLLSWLDWRLTVISANFVALLLIITLAITIHLAVRYREYIAQHPEWDREHLALATVRFMAKPCLYTALTTIVAFVSLVVSGIRPVIDFGWMMTIGVTLALVLSFLMIPALLMILPKRTGGVSEDNSHAFTLRFARFTERYRGLVLGVALVAAIAGAVGISQLKVENRFIDYFDDSTEIYQGMLVIDRRLGGTITLDIILDKPAEETPAFEGEEDPFAADAGGAAYAEDDPFASDDPFGGEGEAEQSYWFTVAGLAKIEQLHDFLERQPEIGKVQSLATLYKVARDLNGGPLNDFELAVAQNSLPQEINDVLVAPYLSVEHDQARITLRVMETDPDLRRDELIQRVYSYAYTEMGMAEEDIHLTGLLVLYNNMLQSLFKSQILTLGAVFVGILLMFLVLFRSLWLALIALVPNLLAASIVLGGMGLVGIPLDMMTITIAAITVGIGVDHAIHYLYRFRDEFAKDGDYLATMHRSHATIGRAMFYTAITIIAGFSILALSKFVPSIYFGLLTALAMSAALLGSLTLLPLLLLLFKPLRSAEKPEESSETEESLAVDPAAR</sequence>
<reference evidence="10" key="1">
    <citation type="submission" date="2022-11" db="EMBL/GenBank/DDBJ databases">
        <title>Chitin-degrading and fungicidal potential of chitinolytic bacterial strains from marine environment of the Pacific Ocean regions.</title>
        <authorList>
            <person name="Pentekhina I."/>
            <person name="Nedashkovskaya O."/>
            <person name="Seitkalieva A."/>
            <person name="Podvolotskaya A."/>
            <person name="Tekutyeva L."/>
            <person name="Balabanova L."/>
        </authorList>
    </citation>
    <scope>NUCLEOTIDE SEQUENCE</scope>
    <source>
        <strain evidence="10">KMM 6838</strain>
    </source>
</reference>
<comment type="subcellular location">
    <subcellularLocation>
        <location evidence="1">Cell membrane</location>
        <topology evidence="1">Multi-pass membrane protein</topology>
    </subcellularLocation>
</comment>
<evidence type="ECO:0000256" key="3">
    <source>
        <dbReference type="ARBA" id="ARBA00022475"/>
    </source>
</evidence>
<evidence type="ECO:0000256" key="5">
    <source>
        <dbReference type="ARBA" id="ARBA00022989"/>
    </source>
</evidence>
<feature type="transmembrane region" description="Helical" evidence="8">
    <location>
        <begin position="708"/>
        <end position="728"/>
    </location>
</feature>
<keyword evidence="3" id="KW-1003">Cell membrane</keyword>
<evidence type="ECO:0000256" key="7">
    <source>
        <dbReference type="SAM" id="MobiDB-lite"/>
    </source>
</evidence>
<feature type="transmembrane region" description="Helical" evidence="8">
    <location>
        <begin position="365"/>
        <end position="384"/>
    </location>
</feature>
<dbReference type="EMBL" id="JAPHQB010000009">
    <property type="protein sequence ID" value="MCX2801558.1"/>
    <property type="molecule type" value="Genomic_DNA"/>
</dbReference>
<feature type="transmembrane region" description="Helical" evidence="8">
    <location>
        <begin position="806"/>
        <end position="834"/>
    </location>
</feature>
<evidence type="ECO:0000256" key="1">
    <source>
        <dbReference type="ARBA" id="ARBA00004651"/>
    </source>
</evidence>
<gene>
    <name evidence="10" type="ORF">OQJ68_07150</name>
</gene>
<feature type="region of interest" description="Disordered" evidence="7">
    <location>
        <begin position="840"/>
        <end position="860"/>
    </location>
</feature>
<feature type="transmembrane region" description="Helical" evidence="8">
    <location>
        <begin position="262"/>
        <end position="281"/>
    </location>
</feature>
<accession>A0AB35HYM3</accession>
<feature type="domain" description="SSD" evidence="9">
    <location>
        <begin position="705"/>
        <end position="833"/>
    </location>
</feature>
<dbReference type="PRINTS" id="PR00702">
    <property type="entry name" value="ACRIFLAVINRP"/>
</dbReference>
<dbReference type="InterPro" id="IPR004869">
    <property type="entry name" value="MMPL_dom"/>
</dbReference>
<dbReference type="GO" id="GO:0005886">
    <property type="term" value="C:plasma membrane"/>
    <property type="evidence" value="ECO:0007669"/>
    <property type="project" value="UniProtKB-SubCell"/>
</dbReference>
<comment type="caution">
    <text evidence="10">The sequence shown here is derived from an EMBL/GenBank/DDBJ whole genome shotgun (WGS) entry which is preliminary data.</text>
</comment>
<comment type="similarity">
    <text evidence="2">Belongs to the resistance-nodulation-cell division (RND) (TC 2.A.6) family. MmpL subfamily.</text>
</comment>
<dbReference type="PANTHER" id="PTHR33406">
    <property type="entry name" value="MEMBRANE PROTEIN MJ1562-RELATED"/>
    <property type="match status" value="1"/>
</dbReference>
<dbReference type="InterPro" id="IPR001036">
    <property type="entry name" value="Acrflvin-R"/>
</dbReference>
<evidence type="ECO:0000313" key="11">
    <source>
        <dbReference type="Proteomes" id="UP001209730"/>
    </source>
</evidence>
<dbReference type="Gene3D" id="1.20.1640.10">
    <property type="entry name" value="Multidrug efflux transporter AcrB transmembrane domain"/>
    <property type="match status" value="2"/>
</dbReference>
<dbReference type="Pfam" id="PF03176">
    <property type="entry name" value="MMPL"/>
    <property type="match status" value="2"/>
</dbReference>
<evidence type="ECO:0000256" key="8">
    <source>
        <dbReference type="SAM" id="Phobius"/>
    </source>
</evidence>
<feature type="transmembrane region" description="Helical" evidence="8">
    <location>
        <begin position="314"/>
        <end position="336"/>
    </location>
</feature>
<keyword evidence="6 8" id="KW-0472">Membrane</keyword>
<dbReference type="Proteomes" id="UP001209730">
    <property type="component" value="Unassembled WGS sequence"/>
</dbReference>
<dbReference type="InterPro" id="IPR050545">
    <property type="entry name" value="Mycobact_MmpL"/>
</dbReference>
<feature type="transmembrane region" description="Helical" evidence="8">
    <location>
        <begin position="734"/>
        <end position="756"/>
    </location>
</feature>
<proteinExistence type="inferred from homology"/>
<dbReference type="InterPro" id="IPR000731">
    <property type="entry name" value="SSD"/>
</dbReference>
<dbReference type="SUPFAM" id="SSF82866">
    <property type="entry name" value="Multidrug efflux transporter AcrB transmembrane domain"/>
    <property type="match status" value="2"/>
</dbReference>
<evidence type="ECO:0000259" key="9">
    <source>
        <dbReference type="PROSITE" id="PS50156"/>
    </source>
</evidence>
<dbReference type="RefSeq" id="WP_266065957.1">
    <property type="nucleotide sequence ID" value="NZ_JAPHQB010000009.1"/>
</dbReference>